<dbReference type="OrthoDB" id="443402at2759"/>
<reference evidence="3" key="1">
    <citation type="submission" date="2021-10" db="EMBL/GenBank/DDBJ databases">
        <authorList>
            <person name="Piombo E."/>
        </authorList>
    </citation>
    <scope>NUCLEOTIDE SEQUENCE</scope>
</reference>
<keyword evidence="4" id="KW-1185">Reference proteome</keyword>
<evidence type="ECO:0000259" key="2">
    <source>
        <dbReference type="Pfam" id="PF24883"/>
    </source>
</evidence>
<dbReference type="PANTHER" id="PTHR10039">
    <property type="entry name" value="AMELOGENIN"/>
    <property type="match status" value="1"/>
</dbReference>
<keyword evidence="1" id="KW-0677">Repeat</keyword>
<organism evidence="3 4">
    <name type="scientific">Clonostachys rhizophaga</name>
    <dbReference type="NCBI Taxonomy" id="160324"/>
    <lineage>
        <taxon>Eukaryota</taxon>
        <taxon>Fungi</taxon>
        <taxon>Dikarya</taxon>
        <taxon>Ascomycota</taxon>
        <taxon>Pezizomycotina</taxon>
        <taxon>Sordariomycetes</taxon>
        <taxon>Hypocreomycetidae</taxon>
        <taxon>Hypocreales</taxon>
        <taxon>Bionectriaceae</taxon>
        <taxon>Clonostachys</taxon>
    </lineage>
</organism>
<dbReference type="SUPFAM" id="SSF52540">
    <property type="entry name" value="P-loop containing nucleoside triphosphate hydrolases"/>
    <property type="match status" value="1"/>
</dbReference>
<evidence type="ECO:0000313" key="3">
    <source>
        <dbReference type="EMBL" id="CAH0016097.1"/>
    </source>
</evidence>
<proteinExistence type="predicted"/>
<dbReference type="Pfam" id="PF24883">
    <property type="entry name" value="NPHP3_N"/>
    <property type="match status" value="1"/>
</dbReference>
<dbReference type="InterPro" id="IPR027417">
    <property type="entry name" value="P-loop_NTPase"/>
</dbReference>
<protein>
    <recommendedName>
        <fullName evidence="2">Nephrocystin 3-like N-terminal domain-containing protein</fullName>
    </recommendedName>
</protein>
<feature type="domain" description="Nephrocystin 3-like N-terminal" evidence="2">
    <location>
        <begin position="275"/>
        <end position="453"/>
    </location>
</feature>
<dbReference type="Proteomes" id="UP000696573">
    <property type="component" value="Unassembled WGS sequence"/>
</dbReference>
<dbReference type="Gene3D" id="3.40.50.300">
    <property type="entry name" value="P-loop containing nucleotide triphosphate hydrolases"/>
    <property type="match status" value="1"/>
</dbReference>
<dbReference type="PANTHER" id="PTHR10039:SF5">
    <property type="entry name" value="NACHT DOMAIN-CONTAINING PROTEIN"/>
    <property type="match status" value="1"/>
</dbReference>
<dbReference type="AlphaFoldDB" id="A0A9N9V1C4"/>
<evidence type="ECO:0000313" key="4">
    <source>
        <dbReference type="Proteomes" id="UP000696573"/>
    </source>
</evidence>
<accession>A0A9N9V1C4</accession>
<dbReference type="EMBL" id="CABFNQ020000461">
    <property type="protein sequence ID" value="CAH0016097.1"/>
    <property type="molecule type" value="Genomic_DNA"/>
</dbReference>
<evidence type="ECO:0000256" key="1">
    <source>
        <dbReference type="ARBA" id="ARBA00022737"/>
    </source>
</evidence>
<sequence length="1035" mass="118531">MDPITAFQVAASVITFVEFGVNLIHIVKEVRDSAEGATEENKLRAAVNRSMRPILDAINTSDYSKIPEDERPLYDLALECQKCHKEMGYLLGRLASKGNGRLNKVLSSFKAIRHEPELKKLESRLDKCRLQISAHQIQIQGKRLTEFYQVLQIQGNNGLQMVETMQKHVGSIRADFTQLESKMAQDRLSLILACHEEALAPIYANRIQKRLHFKETVVRYSSIDNPKEGTFSWIFEDTCNLVAAEHSSPGKGSHDIIGSPRFLNQKDQIKRAYMREKFITWLSSSDEIFHFTGIPGAGKSTMMKFIYENPATKEELRKWAGSRTLCLAKHFFWRPGSDLQHNLTGLFYSLLHEIFKSCPELIPDAMPTHWEMVQQIPIVVDPDIEIPPIAVENALFTLIQDQNVIKDHCFCFFIDGLDEFLGSDQQDYTSLANLLTRWVDNSNGNLKICVSSREENAFMNAFPEEQRLQLHQLTWDDISTYVREGLQGLEAGDSKDELVYKICNRAKGVFLWVIFVVRNIREKIESGETNPQEIEASLSIPEGLENLIGHTLHRLSSEKRRKLSQVVAMLRLQRYFEHERECGTLCLTQLAFSFLDEYNSDHKFATRDTFNENKTHLDERRLRAEKQLRYCSGGFLKIAGQGEVIVFIHRSIPEVLDKEGFRRLLGYVDTAEAATTLSHLILAQVRAGWYDHRQAGCFLASVMTMCLKALDESIYDFLAYIQAWHNDRFRMTLIVPPEERSRHLGYAYPMQYHGYSSFWCFNALFFAAIGGNIKFAKFLLEKNPDCLNQRWIRAQVVGLLLYHFRSNLSAWNGLLDGELLKEGSNCCFIVGDLPCAPQRKARKAHHFSGYNISTWQWFLTCELIKCLSEENVSPDFMTFEWFLSHGASTNFEAKICPHETPDDDTEIWISYCNGRLSVPFLFSPDTISQWAPRNLNLLKLQTITLREWITHFAPDNMEKLLMLINASPESDNHHSGDVHSHNAPARNKSLLAVSQEQEPAIEPKDARSGGKHILDFKRGNLTAYVDFRAAIILGM</sequence>
<dbReference type="InterPro" id="IPR056884">
    <property type="entry name" value="NPHP3-like_N"/>
</dbReference>
<name>A0A9N9V1C4_9HYPO</name>
<comment type="caution">
    <text evidence="3">The sequence shown here is derived from an EMBL/GenBank/DDBJ whole genome shotgun (WGS) entry which is preliminary data.</text>
</comment>
<gene>
    <name evidence="3" type="ORF">CRHIZ90672A_00007276</name>
</gene>